<feature type="transmembrane region" description="Helical" evidence="1">
    <location>
        <begin position="298"/>
        <end position="320"/>
    </location>
</feature>
<gene>
    <name evidence="2" type="ORF">I596_17</name>
</gene>
<keyword evidence="3" id="KW-1185">Reference proteome</keyword>
<keyword evidence="1" id="KW-1133">Transmembrane helix</keyword>
<dbReference type="RefSeq" id="WP_067642470.1">
    <property type="nucleotide sequence ID" value="NZ_CP015249.1"/>
</dbReference>
<dbReference type="Proteomes" id="UP000076830">
    <property type="component" value="Chromosome"/>
</dbReference>
<organism evidence="2 3">
    <name type="scientific">Dokdonella koreensis DS-123</name>
    <dbReference type="NCBI Taxonomy" id="1300342"/>
    <lineage>
        <taxon>Bacteria</taxon>
        <taxon>Pseudomonadati</taxon>
        <taxon>Pseudomonadota</taxon>
        <taxon>Gammaproteobacteria</taxon>
        <taxon>Lysobacterales</taxon>
        <taxon>Rhodanobacteraceae</taxon>
        <taxon>Dokdonella</taxon>
    </lineage>
</organism>
<evidence type="ECO:0000256" key="1">
    <source>
        <dbReference type="SAM" id="Phobius"/>
    </source>
</evidence>
<feature type="transmembrane region" description="Helical" evidence="1">
    <location>
        <begin position="28"/>
        <end position="49"/>
    </location>
</feature>
<feature type="transmembrane region" description="Helical" evidence="1">
    <location>
        <begin position="268"/>
        <end position="292"/>
    </location>
</feature>
<protein>
    <submittedName>
        <fullName evidence="2">Uncharacterized protein</fullName>
    </submittedName>
</protein>
<keyword evidence="1" id="KW-0472">Membrane</keyword>
<accession>A0A161HQA3</accession>
<feature type="transmembrane region" description="Helical" evidence="1">
    <location>
        <begin position="112"/>
        <end position="133"/>
    </location>
</feature>
<evidence type="ECO:0000313" key="2">
    <source>
        <dbReference type="EMBL" id="ANB16057.1"/>
    </source>
</evidence>
<keyword evidence="1" id="KW-0812">Transmembrane</keyword>
<feature type="transmembrane region" description="Helical" evidence="1">
    <location>
        <begin position="204"/>
        <end position="220"/>
    </location>
</feature>
<proteinExistence type="predicted"/>
<dbReference type="STRING" id="1300342.I596_17"/>
<dbReference type="KEGG" id="dko:I596_17"/>
<feature type="transmembrane region" description="Helical" evidence="1">
    <location>
        <begin position="55"/>
        <end position="76"/>
    </location>
</feature>
<dbReference type="EMBL" id="CP015249">
    <property type="protein sequence ID" value="ANB16057.1"/>
    <property type="molecule type" value="Genomic_DNA"/>
</dbReference>
<dbReference type="AlphaFoldDB" id="A0A161HQA3"/>
<name>A0A161HQA3_9GAMM</name>
<evidence type="ECO:0000313" key="3">
    <source>
        <dbReference type="Proteomes" id="UP000076830"/>
    </source>
</evidence>
<sequence>MPRTNPLLLADGLALRRRLAAAARRPRWALAALGALLAACAGAWMLAPWPPADRLAVWLAAAPAGVLVLAGALAAIRTRRLRRRWRAAQARSWLAALPVTPGQRAVATTVRLALAQAGPLAGALAALGWLALAGSPGAFPLRLAVLVAAGWLAGSLIGAGFDRRPAAPRRRQPRTAARPAGASGWRVLAAWPLRIARAQADPAVHARVLGPLILAMPLPMSTPLDIVLPALLVLVALVALVECLRGLLAAIAASGGWLRGTPLAGRRFVVALCSRSALVQLGGLLVLFALFLRGLPPRAALAGTVLPAVVAAIAVASAFVRHRPLQAGR</sequence>
<reference evidence="2 3" key="1">
    <citation type="submission" date="2016-04" db="EMBL/GenBank/DDBJ databases">
        <title>Complete genome sequence of Dokdonella koreensis DS-123T.</title>
        <authorList>
            <person name="Kim J.F."/>
            <person name="Lee H."/>
            <person name="Kwak M.-J."/>
        </authorList>
    </citation>
    <scope>NUCLEOTIDE SEQUENCE [LARGE SCALE GENOMIC DNA]</scope>
    <source>
        <strain evidence="2 3">DS-123</strain>
    </source>
</reference>
<feature type="transmembrane region" description="Helical" evidence="1">
    <location>
        <begin position="139"/>
        <end position="161"/>
    </location>
</feature>
<feature type="transmembrane region" description="Helical" evidence="1">
    <location>
        <begin position="226"/>
        <end position="248"/>
    </location>
</feature>